<evidence type="ECO:0000256" key="1">
    <source>
        <dbReference type="SAM" id="MobiDB-lite"/>
    </source>
</evidence>
<reference evidence="2" key="1">
    <citation type="submission" date="2021-01" db="EMBL/GenBank/DDBJ databases">
        <authorList>
            <person name="Corre E."/>
            <person name="Pelletier E."/>
            <person name="Niang G."/>
            <person name="Scheremetjew M."/>
            <person name="Finn R."/>
            <person name="Kale V."/>
            <person name="Holt S."/>
            <person name="Cochrane G."/>
            <person name="Meng A."/>
            <person name="Brown T."/>
            <person name="Cohen L."/>
        </authorList>
    </citation>
    <scope>NUCLEOTIDE SEQUENCE</scope>
    <source>
        <strain evidence="2">Grunow 1884</strain>
    </source>
</reference>
<evidence type="ECO:0000313" key="2">
    <source>
        <dbReference type="EMBL" id="CAD9327236.1"/>
    </source>
</evidence>
<feature type="region of interest" description="Disordered" evidence="1">
    <location>
        <begin position="1"/>
        <end position="29"/>
    </location>
</feature>
<organism evidence="2">
    <name type="scientific">Trieres chinensis</name>
    <name type="common">Marine centric diatom</name>
    <name type="synonym">Odontella sinensis</name>
    <dbReference type="NCBI Taxonomy" id="1514140"/>
    <lineage>
        <taxon>Eukaryota</taxon>
        <taxon>Sar</taxon>
        <taxon>Stramenopiles</taxon>
        <taxon>Ochrophyta</taxon>
        <taxon>Bacillariophyta</taxon>
        <taxon>Mediophyceae</taxon>
        <taxon>Biddulphiophycidae</taxon>
        <taxon>Eupodiscales</taxon>
        <taxon>Parodontellaceae</taxon>
        <taxon>Trieres</taxon>
    </lineage>
</organism>
<accession>A0A7S2ECA4</accession>
<name>A0A7S2ECA4_TRICV</name>
<proteinExistence type="predicted"/>
<protein>
    <submittedName>
        <fullName evidence="2">Uncharacterized protein</fullName>
    </submittedName>
</protein>
<gene>
    <name evidence="2" type="ORF">OSIN01602_LOCUS4137</name>
</gene>
<dbReference type="AlphaFoldDB" id="A0A7S2ECA4"/>
<sequence length="266" mass="29895">MSPQSMSERDTAGVDISFCPPPTAPPRRARSDFMVREVMMKSRSNSLGKLSIYPRSIMTVRTCDESMNSAISELLRSEARTRRMMRQSFCSSISGGDLGSSSLAWEDESEGGASGGLVVSFDQVEIRDYPVEPGDNPSCSSGPPLTISWEHGCSQKYHLDAYETQRKCIRRDKNQMIVPPGVRMMRLKDAGFSNQEIAVAAREAKETRKHMIKTSQKKEAVCKLEEKVELTKRSLDKLVHRKKNKENKDLIKRGLECQKYVHSTVA</sequence>
<dbReference type="EMBL" id="HBGO01007384">
    <property type="protein sequence ID" value="CAD9327236.1"/>
    <property type="molecule type" value="Transcribed_RNA"/>
</dbReference>